<dbReference type="InterPro" id="IPR038408">
    <property type="entry name" value="GNK2_sf"/>
</dbReference>
<dbReference type="Pfam" id="PF01657">
    <property type="entry name" value="Stress-antifung"/>
    <property type="match status" value="1"/>
</dbReference>
<dbReference type="GO" id="GO:0009506">
    <property type="term" value="C:plasmodesma"/>
    <property type="evidence" value="ECO:0007669"/>
    <property type="project" value="UniProtKB-SubCell"/>
</dbReference>
<dbReference type="GO" id="GO:0005886">
    <property type="term" value="C:plasma membrane"/>
    <property type="evidence" value="ECO:0007669"/>
    <property type="project" value="UniProtKB-SubCell"/>
</dbReference>
<evidence type="ECO:0000256" key="12">
    <source>
        <dbReference type="ARBA" id="ARBA00023157"/>
    </source>
</evidence>
<accession>A0A8T0CX38</accession>
<comment type="subcellular location">
    <subcellularLocation>
        <location evidence="13">Cell junction</location>
        <location evidence="13">Plasmodesma</location>
    </subcellularLocation>
    <subcellularLocation>
        <location evidence="1">Cell membrane</location>
        <topology evidence="1">Single-pass type I membrane protein</topology>
    </subcellularLocation>
</comment>
<keyword evidence="5 15" id="KW-0732">Signal</keyword>
<keyword evidence="11" id="KW-0465">Mannose-binding</keyword>
<dbReference type="AlphaFoldDB" id="A0A8T0CX38"/>
<evidence type="ECO:0000256" key="8">
    <source>
        <dbReference type="ARBA" id="ARBA00022821"/>
    </source>
</evidence>
<dbReference type="PROSITE" id="PS51473">
    <property type="entry name" value="GNK2"/>
    <property type="match status" value="1"/>
</dbReference>
<feature type="signal peptide" evidence="15">
    <location>
        <begin position="1"/>
        <end position="23"/>
    </location>
</feature>
<protein>
    <recommendedName>
        <fullName evidence="16">Gnk2-homologous domain-containing protein</fullName>
    </recommendedName>
</protein>
<dbReference type="PANTHER" id="PTHR32080">
    <property type="entry name" value="ANTIFUNGAL PROTEIN GINKBILOBIN-2-LIKE"/>
    <property type="match status" value="1"/>
</dbReference>
<evidence type="ECO:0000256" key="15">
    <source>
        <dbReference type="SAM" id="SignalP"/>
    </source>
</evidence>
<keyword evidence="7" id="KW-0677">Repeat</keyword>
<comment type="caution">
    <text evidence="17">The sequence shown here is derived from an EMBL/GenBank/DDBJ whole genome shotgun (WGS) entry which is preliminary data.</text>
</comment>
<keyword evidence="12" id="KW-1015">Disulfide bond</keyword>
<dbReference type="GO" id="GO:0031640">
    <property type="term" value="P:killing of cells of another organism"/>
    <property type="evidence" value="ECO:0007669"/>
    <property type="project" value="UniProtKB-KW"/>
</dbReference>
<evidence type="ECO:0000256" key="11">
    <source>
        <dbReference type="ARBA" id="ARBA00023035"/>
    </source>
</evidence>
<reference evidence="17" key="1">
    <citation type="submission" date="2020-05" db="EMBL/GenBank/DDBJ databases">
        <title>WGS assembly of Corymbia citriodora subspecies variegata.</title>
        <authorList>
            <person name="Barry K."/>
            <person name="Hundley H."/>
            <person name="Shu S."/>
            <person name="Jenkins J."/>
            <person name="Grimwood J."/>
            <person name="Baten A."/>
        </authorList>
    </citation>
    <scope>NUCLEOTIDE SEQUENCE</scope>
    <source>
        <strain evidence="17">CV2-018</strain>
    </source>
</reference>
<evidence type="ECO:0000256" key="7">
    <source>
        <dbReference type="ARBA" id="ARBA00022737"/>
    </source>
</evidence>
<comment type="similarity">
    <text evidence="14">Belongs to the cysteine-rich repeat secretory protein family. Plasmodesmata-located proteins (PDLD) subfamily.</text>
</comment>
<dbReference type="Proteomes" id="UP000806378">
    <property type="component" value="Unassembled WGS sequence"/>
</dbReference>
<evidence type="ECO:0000256" key="3">
    <source>
        <dbReference type="ARBA" id="ARBA00022577"/>
    </source>
</evidence>
<keyword evidence="9" id="KW-0965">Cell junction</keyword>
<keyword evidence="4" id="KW-0945">Host-virus interaction</keyword>
<evidence type="ECO:0000256" key="14">
    <source>
        <dbReference type="ARBA" id="ARBA00038393"/>
    </source>
</evidence>
<sequence>MVAPAKIALILGVLSFVCRVVRGVPDTTLVQRICNGQKIENRSGFYWNAQDVMYDLAMKTAYNSFDYYTQVSSSGDTCYGHGTCNGGLTQEDCTQCLEQAYIDITQACDWSMGVQWELKDCRMRYEDYPFVE</sequence>
<evidence type="ECO:0000259" key="16">
    <source>
        <dbReference type="PROSITE" id="PS51473"/>
    </source>
</evidence>
<dbReference type="EMBL" id="MU089596">
    <property type="protein sequence ID" value="KAF7850605.1"/>
    <property type="molecule type" value="Genomic_DNA"/>
</dbReference>
<keyword evidence="6" id="KW-0430">Lectin</keyword>
<dbReference type="GO" id="GO:0042742">
    <property type="term" value="P:defense response to bacterium"/>
    <property type="evidence" value="ECO:0007669"/>
    <property type="project" value="UniProtKB-KW"/>
</dbReference>
<dbReference type="PANTHER" id="PTHR32080:SF54">
    <property type="entry name" value="GNK2-HOMOLOGOUS DOMAIN-CONTAINING PROTEIN"/>
    <property type="match status" value="1"/>
</dbReference>
<dbReference type="InterPro" id="IPR051378">
    <property type="entry name" value="Cell2Cell_Antifungal"/>
</dbReference>
<evidence type="ECO:0000313" key="18">
    <source>
        <dbReference type="Proteomes" id="UP000806378"/>
    </source>
</evidence>
<evidence type="ECO:0000313" key="17">
    <source>
        <dbReference type="EMBL" id="KAF7850605.1"/>
    </source>
</evidence>
<keyword evidence="2" id="KW-0929">Antimicrobial</keyword>
<keyword evidence="8" id="KW-0611">Plant defense</keyword>
<dbReference type="InterPro" id="IPR002902">
    <property type="entry name" value="GNK2"/>
</dbReference>
<dbReference type="Gramene" id="rna-gnl|WGS:JABURB|Cocit.L5209.1">
    <property type="protein sequence ID" value="cds-KAF7850605.1"/>
    <property type="gene ID" value="gene-BT93_L5209"/>
</dbReference>
<evidence type="ECO:0000256" key="6">
    <source>
        <dbReference type="ARBA" id="ARBA00022734"/>
    </source>
</evidence>
<dbReference type="GO" id="GO:0050832">
    <property type="term" value="P:defense response to fungus"/>
    <property type="evidence" value="ECO:0007669"/>
    <property type="project" value="UniProtKB-KW"/>
</dbReference>
<evidence type="ECO:0000256" key="5">
    <source>
        <dbReference type="ARBA" id="ARBA00022729"/>
    </source>
</evidence>
<feature type="domain" description="Gnk2-homologous" evidence="16">
    <location>
        <begin position="27"/>
        <end position="130"/>
    </location>
</feature>
<dbReference type="OrthoDB" id="1712646at2759"/>
<evidence type="ECO:0000256" key="13">
    <source>
        <dbReference type="ARBA" id="ARBA00024184"/>
    </source>
</evidence>
<name>A0A8T0CX38_CORYI</name>
<gene>
    <name evidence="17" type="ORF">BT93_L5209</name>
</gene>
<evidence type="ECO:0000256" key="10">
    <source>
        <dbReference type="ARBA" id="ARBA00023022"/>
    </source>
</evidence>
<organism evidence="17 18">
    <name type="scientific">Corymbia citriodora subsp. variegata</name>
    <dbReference type="NCBI Taxonomy" id="360336"/>
    <lineage>
        <taxon>Eukaryota</taxon>
        <taxon>Viridiplantae</taxon>
        <taxon>Streptophyta</taxon>
        <taxon>Embryophyta</taxon>
        <taxon>Tracheophyta</taxon>
        <taxon>Spermatophyta</taxon>
        <taxon>Magnoliopsida</taxon>
        <taxon>eudicotyledons</taxon>
        <taxon>Gunneridae</taxon>
        <taxon>Pentapetalae</taxon>
        <taxon>rosids</taxon>
        <taxon>malvids</taxon>
        <taxon>Myrtales</taxon>
        <taxon>Myrtaceae</taxon>
        <taxon>Myrtoideae</taxon>
        <taxon>Eucalypteae</taxon>
        <taxon>Corymbia</taxon>
    </lineage>
</organism>
<dbReference type="Gene3D" id="3.30.430.20">
    <property type="entry name" value="Gnk2 domain, C-X8-C-X2-C motif"/>
    <property type="match status" value="1"/>
</dbReference>
<evidence type="ECO:0000256" key="9">
    <source>
        <dbReference type="ARBA" id="ARBA00022949"/>
    </source>
</evidence>
<evidence type="ECO:0000256" key="1">
    <source>
        <dbReference type="ARBA" id="ARBA00004251"/>
    </source>
</evidence>
<evidence type="ECO:0000256" key="4">
    <source>
        <dbReference type="ARBA" id="ARBA00022581"/>
    </source>
</evidence>
<dbReference type="GO" id="GO:0005537">
    <property type="term" value="F:D-mannose binding"/>
    <property type="evidence" value="ECO:0007669"/>
    <property type="project" value="UniProtKB-KW"/>
</dbReference>
<feature type="chain" id="PRO_5035714319" description="Gnk2-homologous domain-containing protein" evidence="15">
    <location>
        <begin position="24"/>
        <end position="132"/>
    </location>
</feature>
<keyword evidence="18" id="KW-1185">Reference proteome</keyword>
<dbReference type="CDD" id="cd23509">
    <property type="entry name" value="Gnk2-like"/>
    <property type="match status" value="1"/>
</dbReference>
<evidence type="ECO:0000256" key="2">
    <source>
        <dbReference type="ARBA" id="ARBA00022529"/>
    </source>
</evidence>
<proteinExistence type="inferred from homology"/>
<keyword evidence="10" id="KW-0044">Antibiotic</keyword>
<keyword evidence="3" id="KW-0295">Fungicide</keyword>